<keyword evidence="1" id="KW-0472">Membrane</keyword>
<evidence type="ECO:0000313" key="2">
    <source>
        <dbReference type="EMBL" id="KAK4119769.1"/>
    </source>
</evidence>
<reference evidence="2" key="1">
    <citation type="journal article" date="2023" name="Mol. Phylogenet. Evol.">
        <title>Genome-scale phylogeny and comparative genomics of the fungal order Sordariales.</title>
        <authorList>
            <person name="Hensen N."/>
            <person name="Bonometti L."/>
            <person name="Westerberg I."/>
            <person name="Brannstrom I.O."/>
            <person name="Guillou S."/>
            <person name="Cros-Aarteil S."/>
            <person name="Calhoun S."/>
            <person name="Haridas S."/>
            <person name="Kuo A."/>
            <person name="Mondo S."/>
            <person name="Pangilinan J."/>
            <person name="Riley R."/>
            <person name="LaButti K."/>
            <person name="Andreopoulos B."/>
            <person name="Lipzen A."/>
            <person name="Chen C."/>
            <person name="Yan M."/>
            <person name="Daum C."/>
            <person name="Ng V."/>
            <person name="Clum A."/>
            <person name="Steindorff A."/>
            <person name="Ohm R.A."/>
            <person name="Martin F."/>
            <person name="Silar P."/>
            <person name="Natvig D.O."/>
            <person name="Lalanne C."/>
            <person name="Gautier V."/>
            <person name="Ament-Velasquez S.L."/>
            <person name="Kruys A."/>
            <person name="Hutchinson M.I."/>
            <person name="Powell A.J."/>
            <person name="Barry K."/>
            <person name="Miller A.N."/>
            <person name="Grigoriev I.V."/>
            <person name="Debuchy R."/>
            <person name="Gladieux P."/>
            <person name="Hiltunen Thoren M."/>
            <person name="Johannesson H."/>
        </authorList>
    </citation>
    <scope>NUCLEOTIDE SEQUENCE</scope>
    <source>
        <strain evidence="2">CBS 731.68</strain>
    </source>
</reference>
<name>A0AAN6Z0S1_9PEZI</name>
<dbReference type="AlphaFoldDB" id="A0AAN6Z0S1"/>
<dbReference type="RefSeq" id="XP_062643542.1">
    <property type="nucleotide sequence ID" value="XM_062796653.1"/>
</dbReference>
<dbReference type="EMBL" id="MU853245">
    <property type="protein sequence ID" value="KAK4119769.1"/>
    <property type="molecule type" value="Genomic_DNA"/>
</dbReference>
<keyword evidence="3" id="KW-1185">Reference proteome</keyword>
<keyword evidence="1" id="KW-0812">Transmembrane</keyword>
<dbReference type="Proteomes" id="UP001302602">
    <property type="component" value="Unassembled WGS sequence"/>
</dbReference>
<dbReference type="PANTHER" id="PTHR35043:SF8">
    <property type="entry name" value="DUF4220 DOMAIN-CONTAINING PROTEIN"/>
    <property type="match status" value="1"/>
</dbReference>
<dbReference type="GeneID" id="87833421"/>
<protein>
    <submittedName>
        <fullName evidence="2">Uncharacterized protein</fullName>
    </submittedName>
</protein>
<dbReference type="PANTHER" id="PTHR35043">
    <property type="entry name" value="TRANSCRIPTION FACTOR DOMAIN-CONTAINING PROTEIN"/>
    <property type="match status" value="1"/>
</dbReference>
<evidence type="ECO:0000313" key="3">
    <source>
        <dbReference type="Proteomes" id="UP001302602"/>
    </source>
</evidence>
<feature type="transmembrane region" description="Helical" evidence="1">
    <location>
        <begin position="162"/>
        <end position="181"/>
    </location>
</feature>
<proteinExistence type="predicted"/>
<reference evidence="2" key="2">
    <citation type="submission" date="2023-05" db="EMBL/GenBank/DDBJ databases">
        <authorList>
            <consortium name="Lawrence Berkeley National Laboratory"/>
            <person name="Steindorff A."/>
            <person name="Hensen N."/>
            <person name="Bonometti L."/>
            <person name="Westerberg I."/>
            <person name="Brannstrom I.O."/>
            <person name="Guillou S."/>
            <person name="Cros-Aarteil S."/>
            <person name="Calhoun S."/>
            <person name="Haridas S."/>
            <person name="Kuo A."/>
            <person name="Mondo S."/>
            <person name="Pangilinan J."/>
            <person name="Riley R."/>
            <person name="Labutti K."/>
            <person name="Andreopoulos B."/>
            <person name="Lipzen A."/>
            <person name="Chen C."/>
            <person name="Yanf M."/>
            <person name="Daum C."/>
            <person name="Ng V."/>
            <person name="Clum A."/>
            <person name="Ohm R."/>
            <person name="Martin F."/>
            <person name="Silar P."/>
            <person name="Natvig D."/>
            <person name="Lalanne C."/>
            <person name="Gautier V."/>
            <person name="Ament-Velasquez S.L."/>
            <person name="Kruys A."/>
            <person name="Hutchinson M.I."/>
            <person name="Powell A.J."/>
            <person name="Barry K."/>
            <person name="Miller A.N."/>
            <person name="Grigoriev I.V."/>
            <person name="Debuchy R."/>
            <person name="Gladieux P."/>
            <person name="Thoren M.H."/>
            <person name="Johannesson H."/>
        </authorList>
    </citation>
    <scope>NUCLEOTIDE SEQUENCE</scope>
    <source>
        <strain evidence="2">CBS 731.68</strain>
    </source>
</reference>
<comment type="caution">
    <text evidence="2">The sequence shown here is derived from an EMBL/GenBank/DDBJ whole genome shotgun (WGS) entry which is preliminary data.</text>
</comment>
<gene>
    <name evidence="2" type="ORF">N657DRAFT_684232</name>
</gene>
<evidence type="ECO:0000256" key="1">
    <source>
        <dbReference type="SAM" id="Phobius"/>
    </source>
</evidence>
<keyword evidence="1" id="KW-1133">Transmembrane helix</keyword>
<accession>A0AAN6Z0S1</accession>
<sequence length="229" mass="25789">MTSLNTVGWTPSPNGKGTLDIFFTNLLRLFVCVWTVLHHNLQAPPEMLTLFAVMKWNAANISVKEMRALGTKREWTRVHAFYANAGGFALQTPDSPSFPINATSIHYLCSHKRIEVPNITRDNIWDRSKADHFAKRLAFLQASWTLLQIVARRSQQLIITPLEVFTAAFIVLYLATAFFWASKPQNVAEPTVNTVDWTVADLLLAAGDAARDLYVDTPLDFVEKPVWDG</sequence>
<organism evidence="2 3">
    <name type="scientific">Parathielavia appendiculata</name>
    <dbReference type="NCBI Taxonomy" id="2587402"/>
    <lineage>
        <taxon>Eukaryota</taxon>
        <taxon>Fungi</taxon>
        <taxon>Dikarya</taxon>
        <taxon>Ascomycota</taxon>
        <taxon>Pezizomycotina</taxon>
        <taxon>Sordariomycetes</taxon>
        <taxon>Sordariomycetidae</taxon>
        <taxon>Sordariales</taxon>
        <taxon>Chaetomiaceae</taxon>
        <taxon>Parathielavia</taxon>
    </lineage>
</organism>